<organism evidence="2 3">
    <name type="scientific">Zooshikella harenae</name>
    <dbReference type="NCBI Taxonomy" id="2827238"/>
    <lineage>
        <taxon>Bacteria</taxon>
        <taxon>Pseudomonadati</taxon>
        <taxon>Pseudomonadota</taxon>
        <taxon>Gammaproteobacteria</taxon>
        <taxon>Oceanospirillales</taxon>
        <taxon>Zooshikellaceae</taxon>
        <taxon>Zooshikella</taxon>
    </lineage>
</organism>
<accession>A0ABS5Z9F0</accession>
<dbReference type="Proteomes" id="UP000690515">
    <property type="component" value="Unassembled WGS sequence"/>
</dbReference>
<dbReference type="EMBL" id="JAGSOY010000009">
    <property type="protein sequence ID" value="MBU2710679.1"/>
    <property type="molecule type" value="Genomic_DNA"/>
</dbReference>
<keyword evidence="1" id="KW-0732">Signal</keyword>
<name>A0ABS5Z9F0_9GAMM</name>
<evidence type="ECO:0000313" key="3">
    <source>
        <dbReference type="Proteomes" id="UP000690515"/>
    </source>
</evidence>
<comment type="caution">
    <text evidence="2">The sequence shown here is derived from an EMBL/GenBank/DDBJ whole genome shotgun (WGS) entry which is preliminary data.</text>
</comment>
<keyword evidence="3" id="KW-1185">Reference proteome</keyword>
<protein>
    <submittedName>
        <fullName evidence="2">Uncharacterized protein</fullName>
    </submittedName>
</protein>
<gene>
    <name evidence="2" type="ORF">KCG35_06385</name>
</gene>
<feature type="chain" id="PRO_5047291158" evidence="1">
    <location>
        <begin position="24"/>
        <end position="216"/>
    </location>
</feature>
<dbReference type="PROSITE" id="PS51257">
    <property type="entry name" value="PROKAR_LIPOPROTEIN"/>
    <property type="match status" value="1"/>
</dbReference>
<dbReference type="RefSeq" id="WP_215818845.1">
    <property type="nucleotide sequence ID" value="NZ_JAGSOY010000009.1"/>
</dbReference>
<feature type="signal peptide" evidence="1">
    <location>
        <begin position="1"/>
        <end position="23"/>
    </location>
</feature>
<evidence type="ECO:0000256" key="1">
    <source>
        <dbReference type="SAM" id="SignalP"/>
    </source>
</evidence>
<proteinExistence type="predicted"/>
<evidence type="ECO:0000313" key="2">
    <source>
        <dbReference type="EMBL" id="MBU2710679.1"/>
    </source>
</evidence>
<sequence>MKVFFFGCSGLLSLACSTFVALTSINLSEQNHNALHIKETATARISSADTSEAGTVQSTALESPANDLQQADLVGDHIWSVDPVPSKVEDGVPLLKLQANRQVLASLNLGQVLQLKVPGLSKALQAELFSTHNQRNNMQVWSGRLLNSQPGESILVTKGSHETYITISTKKAVYSVRINNETGYGTMVNETQALNDLVDRSKDKTTSDSTQFAQTD</sequence>
<reference evidence="2 3" key="1">
    <citation type="submission" date="2021-04" db="EMBL/GenBank/DDBJ databases">
        <authorList>
            <person name="Pira H."/>
            <person name="Risdian C."/>
            <person name="Wink J."/>
        </authorList>
    </citation>
    <scope>NUCLEOTIDE SEQUENCE [LARGE SCALE GENOMIC DNA]</scope>
    <source>
        <strain evidence="2 3">WH53</strain>
    </source>
</reference>